<gene>
    <name evidence="12" type="ORF">SAMN06265339_0714</name>
</gene>
<keyword evidence="8" id="KW-0131">Cell cycle</keyword>
<dbReference type="Gene3D" id="3.40.50.300">
    <property type="entry name" value="P-loop containing nucleotide triphosphate hydrolases"/>
    <property type="match status" value="1"/>
</dbReference>
<dbReference type="CDD" id="cd02036">
    <property type="entry name" value="MinD"/>
    <property type="match status" value="1"/>
</dbReference>
<evidence type="ECO:0000313" key="12">
    <source>
        <dbReference type="EMBL" id="SMP09335.1"/>
    </source>
</evidence>
<evidence type="ECO:0000256" key="7">
    <source>
        <dbReference type="ARBA" id="ARBA00023210"/>
    </source>
</evidence>
<evidence type="ECO:0000256" key="4">
    <source>
        <dbReference type="ARBA" id="ARBA00022618"/>
    </source>
</evidence>
<dbReference type="PIRSF" id="PIRSF003092">
    <property type="entry name" value="MinD"/>
    <property type="match status" value="1"/>
</dbReference>
<dbReference type="RefSeq" id="WP_283400198.1">
    <property type="nucleotide sequence ID" value="NZ_FXUB01000001.1"/>
</dbReference>
<dbReference type="PANTHER" id="PTHR43384:SF6">
    <property type="entry name" value="SEPTUM SITE-DETERMINING PROTEIN MIND HOMOLOG, CHLOROPLASTIC"/>
    <property type="match status" value="1"/>
</dbReference>
<evidence type="ECO:0000256" key="3">
    <source>
        <dbReference type="ARBA" id="ARBA00016887"/>
    </source>
</evidence>
<evidence type="ECO:0000313" key="13">
    <source>
        <dbReference type="Proteomes" id="UP001157911"/>
    </source>
</evidence>
<proteinExistence type="inferred from homology"/>
<dbReference type="Pfam" id="PF01656">
    <property type="entry name" value="CbiA"/>
    <property type="match status" value="1"/>
</dbReference>
<evidence type="ECO:0000256" key="9">
    <source>
        <dbReference type="ARBA" id="ARBA00025436"/>
    </source>
</evidence>
<comment type="subunit">
    <text evidence="2">Interacts with MinC and FtsZ.</text>
</comment>
<keyword evidence="13" id="KW-1185">Reference proteome</keyword>
<keyword evidence="4" id="KW-0132">Cell division</keyword>
<evidence type="ECO:0000256" key="5">
    <source>
        <dbReference type="ARBA" id="ARBA00022741"/>
    </source>
</evidence>
<comment type="function">
    <text evidence="9">ATPase required for the correct placement of the division site. Cell division inhibitors MinC and MinD act in concert to form an inhibitor capable of blocking formation of the polar Z ring septums. Rapidly oscillates between the poles of the cell to destabilize FtsZ filaments that have formed before they mature into polar Z rings.</text>
</comment>
<keyword evidence="6" id="KW-0067">ATP-binding</keyword>
<dbReference type="Proteomes" id="UP001157911">
    <property type="component" value="Unassembled WGS sequence"/>
</dbReference>
<dbReference type="InterPro" id="IPR025501">
    <property type="entry name" value="MinD_FleN"/>
</dbReference>
<dbReference type="InterPro" id="IPR002586">
    <property type="entry name" value="CobQ/CobB/MinD/ParA_Nub-bd_dom"/>
</dbReference>
<evidence type="ECO:0000256" key="1">
    <source>
        <dbReference type="ARBA" id="ARBA00010257"/>
    </source>
</evidence>
<evidence type="ECO:0000256" key="2">
    <source>
        <dbReference type="ARBA" id="ARBA00011626"/>
    </source>
</evidence>
<dbReference type="InterPro" id="IPR050625">
    <property type="entry name" value="ParA/MinD_ATPase"/>
</dbReference>
<name>A0ABY1NGV2_9BACT</name>
<dbReference type="PANTHER" id="PTHR43384">
    <property type="entry name" value="SEPTUM SITE-DETERMINING PROTEIN MIND HOMOLOG, CHLOROPLASTIC-RELATED"/>
    <property type="match status" value="1"/>
</dbReference>
<comment type="caution">
    <text evidence="12">The sequence shown here is derived from an EMBL/GenBank/DDBJ whole genome shotgun (WGS) entry which is preliminary data.</text>
</comment>
<reference evidence="12 13" key="1">
    <citation type="submission" date="2017-05" db="EMBL/GenBank/DDBJ databases">
        <authorList>
            <person name="Varghese N."/>
            <person name="Submissions S."/>
        </authorList>
    </citation>
    <scope>NUCLEOTIDE SEQUENCE [LARGE SCALE GENOMIC DNA]</scope>
    <source>
        <strain evidence="12 13">DSM 15522</strain>
    </source>
</reference>
<dbReference type="NCBIfam" id="TIGR01968">
    <property type="entry name" value="minD_bact"/>
    <property type="match status" value="1"/>
</dbReference>
<keyword evidence="5" id="KW-0547">Nucleotide-binding</keyword>
<feature type="domain" description="CobQ/CobB/MinD/ParA nucleotide binding" evidence="11">
    <location>
        <begin position="6"/>
        <end position="218"/>
    </location>
</feature>
<evidence type="ECO:0000256" key="8">
    <source>
        <dbReference type="ARBA" id="ARBA00023306"/>
    </source>
</evidence>
<dbReference type="InterPro" id="IPR010223">
    <property type="entry name" value="MinD"/>
</dbReference>
<protein>
    <recommendedName>
        <fullName evidence="3">Septum site-determining protein MinD</fullName>
    </recommendedName>
    <alternativeName>
        <fullName evidence="10">Cell division inhibitor MinD</fullName>
    </alternativeName>
</protein>
<sequence length="266" mass="28570">MADKVICITSGKGGVGKSTVTGNLATALAAKGYKVVAIDADIGLRNLDLILGLENRIVYDIVHVIEGVCPVEKALVKDKRTKNLYLLPAAQTKDKSAVKPEDLVAIVEALRDKFDFIFIDSPAGIEEGFKTAVTPADTVIVVANPEMASIRDADRVTGLCSAMGKPEPKLIVNRLDPKKVEKGDMLDAEDVVQILGLELIGIVPEDKDMVSYINRGEPAVLSETSIAGKALRNIAERLLGKEVPFLELKAEGEGFFNKLKKLFGGD</sequence>
<keyword evidence="7" id="KW-0717">Septation</keyword>
<comment type="similarity">
    <text evidence="1">Belongs to the ParA family. MinD subfamily.</text>
</comment>
<organism evidence="12 13">
    <name type="scientific">Desulfurobacterium pacificum</name>
    <dbReference type="NCBI Taxonomy" id="240166"/>
    <lineage>
        <taxon>Bacteria</taxon>
        <taxon>Pseudomonadati</taxon>
        <taxon>Aquificota</taxon>
        <taxon>Aquificia</taxon>
        <taxon>Desulfurobacteriales</taxon>
        <taxon>Desulfurobacteriaceae</taxon>
        <taxon>Desulfurobacterium</taxon>
    </lineage>
</organism>
<evidence type="ECO:0000259" key="11">
    <source>
        <dbReference type="Pfam" id="PF01656"/>
    </source>
</evidence>
<evidence type="ECO:0000256" key="10">
    <source>
        <dbReference type="ARBA" id="ARBA00032845"/>
    </source>
</evidence>
<accession>A0ABY1NGV2</accession>
<dbReference type="SUPFAM" id="SSF52540">
    <property type="entry name" value="P-loop containing nucleoside triphosphate hydrolases"/>
    <property type="match status" value="1"/>
</dbReference>
<dbReference type="InterPro" id="IPR027417">
    <property type="entry name" value="P-loop_NTPase"/>
</dbReference>
<evidence type="ECO:0000256" key="6">
    <source>
        <dbReference type="ARBA" id="ARBA00022840"/>
    </source>
</evidence>
<dbReference type="EMBL" id="FXUB01000001">
    <property type="protein sequence ID" value="SMP09335.1"/>
    <property type="molecule type" value="Genomic_DNA"/>
</dbReference>